<organism evidence="2 3">
    <name type="scientific">Streptococcus oricebi</name>
    <dbReference type="NCBI Taxonomy" id="1547447"/>
    <lineage>
        <taxon>Bacteria</taxon>
        <taxon>Bacillati</taxon>
        <taxon>Bacillota</taxon>
        <taxon>Bacilli</taxon>
        <taxon>Lactobacillales</taxon>
        <taxon>Streptococcaceae</taxon>
        <taxon>Streptococcus</taxon>
    </lineage>
</organism>
<name>A0ABS5B5Q4_9STRE</name>
<keyword evidence="1" id="KW-0812">Transmembrane</keyword>
<dbReference type="EMBL" id="PRDG01000006">
    <property type="protein sequence ID" value="MBP2624166.1"/>
    <property type="molecule type" value="Genomic_DNA"/>
</dbReference>
<evidence type="ECO:0000313" key="3">
    <source>
        <dbReference type="Proteomes" id="UP001519296"/>
    </source>
</evidence>
<reference evidence="2 3" key="1">
    <citation type="submission" date="2018-02" db="EMBL/GenBank/DDBJ databases">
        <title>Draft genome sequence of Streptococcus oricebi CCUG 70868T type strain.</title>
        <authorList>
            <person name="Mendez V."/>
            <person name="Salva-Serra F."/>
            <person name="Jaen-Luchoro D."/>
            <person name="Gonzales-Siles L."/>
            <person name="Karlsson R."/>
            <person name="Engstrom-Jakobsson H."/>
            <person name="Busquets A."/>
            <person name="Gomila M."/>
            <person name="Pineiro-Iglesias B."/>
            <person name="Bennasar-Figueras A."/>
            <person name="Seeger M."/>
            <person name="Moore E."/>
        </authorList>
    </citation>
    <scope>NUCLEOTIDE SEQUENCE [LARGE SCALE GENOMIC DNA]</scope>
    <source>
        <strain evidence="2 3">CCUG 70868</strain>
    </source>
</reference>
<evidence type="ECO:0000256" key="1">
    <source>
        <dbReference type="SAM" id="Phobius"/>
    </source>
</evidence>
<feature type="transmembrane region" description="Helical" evidence="1">
    <location>
        <begin position="83"/>
        <end position="108"/>
    </location>
</feature>
<dbReference type="Proteomes" id="UP001519296">
    <property type="component" value="Unassembled WGS sequence"/>
</dbReference>
<feature type="transmembrane region" description="Helical" evidence="1">
    <location>
        <begin position="148"/>
        <end position="170"/>
    </location>
</feature>
<keyword evidence="1" id="KW-1133">Transmembrane helix</keyword>
<protein>
    <recommendedName>
        <fullName evidence="4">DUF1700 domain-containing protein</fullName>
    </recommendedName>
</protein>
<comment type="caution">
    <text evidence="2">The sequence shown here is derived from an EMBL/GenBank/DDBJ whole genome shotgun (WGS) entry which is preliminary data.</text>
</comment>
<proteinExistence type="predicted"/>
<keyword evidence="3" id="KW-1185">Reference proteome</keyword>
<keyword evidence="1" id="KW-0472">Membrane</keyword>
<evidence type="ECO:0008006" key="4">
    <source>
        <dbReference type="Google" id="ProtNLM"/>
    </source>
</evidence>
<accession>A0ABS5B5Q4</accession>
<dbReference type="Pfam" id="PF22564">
    <property type="entry name" value="HAAS"/>
    <property type="match status" value="1"/>
</dbReference>
<dbReference type="RefSeq" id="WP_209628911.1">
    <property type="nucleotide sequence ID" value="NZ_PRDG01000006.1"/>
</dbReference>
<evidence type="ECO:0000313" key="2">
    <source>
        <dbReference type="EMBL" id="MBP2624166.1"/>
    </source>
</evidence>
<gene>
    <name evidence="2" type="ORF">C4K46_09485</name>
</gene>
<sequence length="196" mass="21531">MTRTEYLAQLNKYLKRLPEKDYQEAMDYFNEYFEEAGPEGEAAVMADLGSPKEAAHELLTNLLNRRIEEEGQEAKKNSDTLKIVLLTIFAAPIAAPLALVAIVLLFVFFLLLCLLLATLAVGSLAFLVTGIGTIWSSLTTALGISLSTFLMVLGVGIFFLGLAGLMFLAIKPAANFIKFLFLSLSLKLTKRGNQYD</sequence>
<feature type="transmembrane region" description="Helical" evidence="1">
    <location>
        <begin position="114"/>
        <end position="136"/>
    </location>
</feature>